<dbReference type="InterPro" id="IPR017853">
    <property type="entry name" value="GH"/>
</dbReference>
<protein>
    <recommendedName>
        <fullName evidence="3">Agarase</fullName>
    </recommendedName>
</protein>
<dbReference type="AlphaFoldDB" id="A0A517WX81"/>
<gene>
    <name evidence="1" type="ORF">V202x_32680</name>
</gene>
<dbReference type="PROSITE" id="PS51318">
    <property type="entry name" value="TAT"/>
    <property type="match status" value="1"/>
</dbReference>
<dbReference type="RefSeq" id="WP_197992912.1">
    <property type="nucleotide sequence ID" value="NZ_CP037422.1"/>
</dbReference>
<sequence length="389" mass="45632">MAFSNITRREFLLSTTSIATSLSLGFPHISFAKTTQTRPEGFFTLGRKDDRWWLIGPDGKRFFTLGLNHVDPATIRYPENIDQWRNGYGNSMKRWLTESVAPNLKNWGFNTLGWNQEVITSKPLNHRHSRHFTREEYHWLNMPYCHQLPFADFHQWESETRNPDFFSEGFADWCDHVAREHCVPLADDPNLIGYFYIDCPCWLHVRKHNQWKGPLFDSQKLKTESGKAELRRLARQYYKVTHDAIRRYDQHHLILGDRYEANAPLTMEIIDSARPFVDVLSFQDFRDPVNHLHGWHRKSKMPVLWADGARGIKQDDGTIRNDGNWYAKTLSALRKNPGCIGAHLCGAYYRNRVRRRGLLDENEQPDIEMINAIRNANLLAEDWVKSFSE</sequence>
<accession>A0A517WX81</accession>
<reference evidence="1 2" key="1">
    <citation type="submission" date="2019-03" db="EMBL/GenBank/DDBJ databases">
        <title>Deep-cultivation of Planctomycetes and their phenomic and genomic characterization uncovers novel biology.</title>
        <authorList>
            <person name="Wiegand S."/>
            <person name="Jogler M."/>
            <person name="Boedeker C."/>
            <person name="Pinto D."/>
            <person name="Vollmers J."/>
            <person name="Rivas-Marin E."/>
            <person name="Kohn T."/>
            <person name="Peeters S.H."/>
            <person name="Heuer A."/>
            <person name="Rast P."/>
            <person name="Oberbeckmann S."/>
            <person name="Bunk B."/>
            <person name="Jeske O."/>
            <person name="Meyerdierks A."/>
            <person name="Storesund J.E."/>
            <person name="Kallscheuer N."/>
            <person name="Luecker S."/>
            <person name="Lage O.M."/>
            <person name="Pohl T."/>
            <person name="Merkel B.J."/>
            <person name="Hornburger P."/>
            <person name="Mueller R.-W."/>
            <person name="Bruemmer F."/>
            <person name="Labrenz M."/>
            <person name="Spormann A.M."/>
            <person name="Op den Camp H."/>
            <person name="Overmann J."/>
            <person name="Amann R."/>
            <person name="Jetten M.S.M."/>
            <person name="Mascher T."/>
            <person name="Medema M.H."/>
            <person name="Devos D.P."/>
            <person name="Kaster A.-K."/>
            <person name="Ovreas L."/>
            <person name="Rohde M."/>
            <person name="Galperin M.Y."/>
            <person name="Jogler C."/>
        </authorList>
    </citation>
    <scope>NUCLEOTIDE SEQUENCE [LARGE SCALE GENOMIC DNA]</scope>
    <source>
        <strain evidence="1 2">V202</strain>
    </source>
</reference>
<dbReference type="Proteomes" id="UP000318384">
    <property type="component" value="Chromosome"/>
</dbReference>
<evidence type="ECO:0000313" key="2">
    <source>
        <dbReference type="Proteomes" id="UP000318384"/>
    </source>
</evidence>
<keyword evidence="2" id="KW-1185">Reference proteome</keyword>
<dbReference type="InterPro" id="IPR006311">
    <property type="entry name" value="TAT_signal"/>
</dbReference>
<proteinExistence type="predicted"/>
<organism evidence="1 2">
    <name type="scientific">Gimesia aquarii</name>
    <dbReference type="NCBI Taxonomy" id="2527964"/>
    <lineage>
        <taxon>Bacteria</taxon>
        <taxon>Pseudomonadati</taxon>
        <taxon>Planctomycetota</taxon>
        <taxon>Planctomycetia</taxon>
        <taxon>Planctomycetales</taxon>
        <taxon>Planctomycetaceae</taxon>
        <taxon>Gimesia</taxon>
    </lineage>
</organism>
<dbReference type="SUPFAM" id="SSF51445">
    <property type="entry name" value="(Trans)glycosidases"/>
    <property type="match status" value="1"/>
</dbReference>
<dbReference type="Gene3D" id="3.20.20.80">
    <property type="entry name" value="Glycosidases"/>
    <property type="match status" value="1"/>
</dbReference>
<evidence type="ECO:0008006" key="3">
    <source>
        <dbReference type="Google" id="ProtNLM"/>
    </source>
</evidence>
<dbReference type="EMBL" id="CP037422">
    <property type="protein sequence ID" value="QDU09871.1"/>
    <property type="molecule type" value="Genomic_DNA"/>
</dbReference>
<name>A0A517WX81_9PLAN</name>
<evidence type="ECO:0000313" key="1">
    <source>
        <dbReference type="EMBL" id="QDU09871.1"/>
    </source>
</evidence>